<sequence>MYHRFEENKYPSTNIRNEIFLEHLKEINNLGIEFITFEKFEKIIKTNIDKNYLLLTIDDAFESFYLNAWPILKNKRIPFILFVSTREIGKYGYMTWKHIKEVAASDLVTIGNHSHTHEYLIDWEDNKIKSDLITSIKIFKKELGYSPKIFSYPFGEYSVNLKKIVADLNFEFAFGQHSGVIDPTKDFLELPRFPINEKYGELKRFKSILKTLPFPYEKITPENRYLKKNENPPEIKIKFFKDLINVQNINCYSNEGNVWKKSDIHFISKNELVILLKEKFKSERGRINCSLWEEGGKWRWLGIQYVIAEY</sequence>
<evidence type="ECO:0000256" key="1">
    <source>
        <dbReference type="ARBA" id="ARBA00004613"/>
    </source>
</evidence>
<dbReference type="EMBL" id="UINC01034612">
    <property type="protein sequence ID" value="SVB25730.1"/>
    <property type="molecule type" value="Genomic_DNA"/>
</dbReference>
<dbReference type="InterPro" id="IPR051398">
    <property type="entry name" value="Polysacch_Deacetylase"/>
</dbReference>
<dbReference type="Gene3D" id="3.20.20.370">
    <property type="entry name" value="Glycoside hydrolase/deacetylase"/>
    <property type="match status" value="1"/>
</dbReference>
<reference evidence="4" key="1">
    <citation type="submission" date="2018-05" db="EMBL/GenBank/DDBJ databases">
        <authorList>
            <person name="Lanie J.A."/>
            <person name="Ng W.-L."/>
            <person name="Kazmierczak K.M."/>
            <person name="Andrzejewski T.M."/>
            <person name="Davidsen T.M."/>
            <person name="Wayne K.J."/>
            <person name="Tettelin H."/>
            <person name="Glass J.I."/>
            <person name="Rusch D."/>
            <person name="Podicherti R."/>
            <person name="Tsui H.-C.T."/>
            <person name="Winkler M.E."/>
        </authorList>
    </citation>
    <scope>NUCLEOTIDE SEQUENCE</scope>
</reference>
<dbReference type="GO" id="GO:0005975">
    <property type="term" value="P:carbohydrate metabolic process"/>
    <property type="evidence" value="ECO:0007669"/>
    <property type="project" value="InterPro"/>
</dbReference>
<gene>
    <name evidence="4" type="ORF">METZ01_LOCUS178584</name>
</gene>
<dbReference type="InterPro" id="IPR002509">
    <property type="entry name" value="NODB_dom"/>
</dbReference>
<dbReference type="Pfam" id="PF01522">
    <property type="entry name" value="Polysacc_deac_1"/>
    <property type="match status" value="1"/>
</dbReference>
<dbReference type="GO" id="GO:0005576">
    <property type="term" value="C:extracellular region"/>
    <property type="evidence" value="ECO:0007669"/>
    <property type="project" value="UniProtKB-SubCell"/>
</dbReference>
<keyword evidence="2" id="KW-0732">Signal</keyword>
<comment type="subcellular location">
    <subcellularLocation>
        <location evidence="1">Secreted</location>
    </subcellularLocation>
</comment>
<dbReference type="SUPFAM" id="SSF88713">
    <property type="entry name" value="Glycoside hydrolase/deacetylase"/>
    <property type="match status" value="1"/>
</dbReference>
<organism evidence="4">
    <name type="scientific">marine metagenome</name>
    <dbReference type="NCBI Taxonomy" id="408172"/>
    <lineage>
        <taxon>unclassified sequences</taxon>
        <taxon>metagenomes</taxon>
        <taxon>ecological metagenomes</taxon>
    </lineage>
</organism>
<evidence type="ECO:0000259" key="3">
    <source>
        <dbReference type="PROSITE" id="PS51677"/>
    </source>
</evidence>
<evidence type="ECO:0000313" key="4">
    <source>
        <dbReference type="EMBL" id="SVB25730.1"/>
    </source>
</evidence>
<name>A0A382CI40_9ZZZZ</name>
<dbReference type="AlphaFoldDB" id="A0A382CI40"/>
<protein>
    <recommendedName>
        <fullName evidence="3">NodB homology domain-containing protein</fullName>
    </recommendedName>
</protein>
<dbReference type="PANTHER" id="PTHR34216:SF3">
    <property type="entry name" value="POLY-BETA-1,6-N-ACETYL-D-GLUCOSAMINE N-DEACETYLASE"/>
    <property type="match status" value="1"/>
</dbReference>
<dbReference type="GO" id="GO:0016810">
    <property type="term" value="F:hydrolase activity, acting on carbon-nitrogen (but not peptide) bonds"/>
    <property type="evidence" value="ECO:0007669"/>
    <property type="project" value="InterPro"/>
</dbReference>
<dbReference type="PANTHER" id="PTHR34216">
    <property type="match status" value="1"/>
</dbReference>
<dbReference type="InterPro" id="IPR011330">
    <property type="entry name" value="Glyco_hydro/deAcase_b/a-brl"/>
</dbReference>
<accession>A0A382CI40</accession>
<proteinExistence type="predicted"/>
<evidence type="ECO:0000256" key="2">
    <source>
        <dbReference type="ARBA" id="ARBA00022729"/>
    </source>
</evidence>
<dbReference type="PROSITE" id="PS51677">
    <property type="entry name" value="NODB"/>
    <property type="match status" value="1"/>
</dbReference>
<dbReference type="CDD" id="cd10973">
    <property type="entry name" value="CE4_DAC_u4_5s"/>
    <property type="match status" value="1"/>
</dbReference>
<feature type="domain" description="NodB homology" evidence="3">
    <location>
        <begin position="51"/>
        <end position="310"/>
    </location>
</feature>